<keyword evidence="2" id="KW-0378">Hydrolase</keyword>
<evidence type="ECO:0000256" key="1">
    <source>
        <dbReference type="ARBA" id="ARBA00010515"/>
    </source>
</evidence>
<dbReference type="SUPFAM" id="SSF53474">
    <property type="entry name" value="alpha/beta-Hydrolases"/>
    <property type="match status" value="1"/>
</dbReference>
<evidence type="ECO:0000313" key="5">
    <source>
        <dbReference type="EMBL" id="GGG05593.1"/>
    </source>
</evidence>
<evidence type="ECO:0000256" key="2">
    <source>
        <dbReference type="ARBA" id="ARBA00022801"/>
    </source>
</evidence>
<keyword evidence="6" id="KW-1185">Reference proteome</keyword>
<accession>A0A8J2Z669</accession>
<dbReference type="EMBL" id="BMJS01000037">
    <property type="protein sequence ID" value="GGG05593.1"/>
    <property type="molecule type" value="Genomic_DNA"/>
</dbReference>
<dbReference type="PANTHER" id="PTHR48081:SF8">
    <property type="entry name" value="ALPHA_BETA HYDROLASE FOLD-3 DOMAIN-CONTAINING PROTEIN-RELATED"/>
    <property type="match status" value="1"/>
</dbReference>
<dbReference type="InterPro" id="IPR050300">
    <property type="entry name" value="GDXG_lipolytic_enzyme"/>
</dbReference>
<name>A0A8J2Z669_9GAMM</name>
<comment type="caution">
    <text evidence="5">The sequence shown here is derived from an EMBL/GenBank/DDBJ whole genome shotgun (WGS) entry which is preliminary data.</text>
</comment>
<dbReference type="InterPro" id="IPR013094">
    <property type="entry name" value="AB_hydrolase_3"/>
</dbReference>
<protein>
    <recommendedName>
        <fullName evidence="4">Alpha/beta hydrolase fold-3 domain-containing protein</fullName>
    </recommendedName>
</protein>
<sequence>MTESQVLHIDYRRAPDFLYPSPIEDALTAYKSLLAQGYQSHEIILAGDSAGGGLVVSTMLALKEQQMPMPALGICICPWVDFTLSGESYDYNKMLDPTCQKEVAQQVRDLYLGDVNYSEARALSPVYKDLSGLPPLLVQVSDREIFYSDASALVATAKKCGVHVKFDVWENMYHVWHLHYLELESARLALAEIKGFIHSVLQESAFSSIT</sequence>
<feature type="active site" evidence="3">
    <location>
        <position position="49"/>
    </location>
</feature>
<dbReference type="AlphaFoldDB" id="A0A8J2Z669"/>
<feature type="domain" description="Alpha/beta hydrolase fold-3" evidence="4">
    <location>
        <begin position="2"/>
        <end position="177"/>
    </location>
</feature>
<dbReference type="Gene3D" id="3.40.50.1820">
    <property type="entry name" value="alpha/beta hydrolase"/>
    <property type="match status" value="1"/>
</dbReference>
<comment type="similarity">
    <text evidence="1">Belongs to the 'GDXG' lipolytic enzyme family.</text>
</comment>
<dbReference type="GO" id="GO:0016787">
    <property type="term" value="F:hydrolase activity"/>
    <property type="evidence" value="ECO:0007669"/>
    <property type="project" value="UniProtKB-KW"/>
</dbReference>
<evidence type="ECO:0000259" key="4">
    <source>
        <dbReference type="Pfam" id="PF07859"/>
    </source>
</evidence>
<reference evidence="5" key="1">
    <citation type="journal article" date="2014" name="Int. J. Syst. Evol. Microbiol.">
        <title>Complete genome sequence of Corynebacterium casei LMG S-19264T (=DSM 44701T), isolated from a smear-ripened cheese.</title>
        <authorList>
            <consortium name="US DOE Joint Genome Institute (JGI-PGF)"/>
            <person name="Walter F."/>
            <person name="Albersmeier A."/>
            <person name="Kalinowski J."/>
            <person name="Ruckert C."/>
        </authorList>
    </citation>
    <scope>NUCLEOTIDE SEQUENCE</scope>
    <source>
        <strain evidence="5">CGMCC 1.15758</strain>
    </source>
</reference>
<dbReference type="PANTHER" id="PTHR48081">
    <property type="entry name" value="AB HYDROLASE SUPERFAMILY PROTEIN C4A8.06C"/>
    <property type="match status" value="1"/>
</dbReference>
<dbReference type="PROSITE" id="PS01174">
    <property type="entry name" value="LIPASE_GDXG_SER"/>
    <property type="match status" value="1"/>
</dbReference>
<reference evidence="5" key="2">
    <citation type="submission" date="2020-09" db="EMBL/GenBank/DDBJ databases">
        <authorList>
            <person name="Sun Q."/>
            <person name="Zhou Y."/>
        </authorList>
    </citation>
    <scope>NUCLEOTIDE SEQUENCE</scope>
    <source>
        <strain evidence="5">CGMCC 1.15758</strain>
    </source>
</reference>
<evidence type="ECO:0000256" key="3">
    <source>
        <dbReference type="PROSITE-ProRule" id="PRU10038"/>
    </source>
</evidence>
<organism evidence="5 6">
    <name type="scientific">Cysteiniphilum litorale</name>
    <dbReference type="NCBI Taxonomy" id="2056700"/>
    <lineage>
        <taxon>Bacteria</taxon>
        <taxon>Pseudomonadati</taxon>
        <taxon>Pseudomonadota</taxon>
        <taxon>Gammaproteobacteria</taxon>
        <taxon>Thiotrichales</taxon>
        <taxon>Fastidiosibacteraceae</taxon>
        <taxon>Cysteiniphilum</taxon>
    </lineage>
</organism>
<dbReference type="InterPro" id="IPR029058">
    <property type="entry name" value="AB_hydrolase_fold"/>
</dbReference>
<proteinExistence type="inferred from homology"/>
<dbReference type="Proteomes" id="UP000636949">
    <property type="component" value="Unassembled WGS sequence"/>
</dbReference>
<gene>
    <name evidence="5" type="ORF">GCM10010995_23880</name>
</gene>
<evidence type="ECO:0000313" key="6">
    <source>
        <dbReference type="Proteomes" id="UP000636949"/>
    </source>
</evidence>
<dbReference type="Pfam" id="PF07859">
    <property type="entry name" value="Abhydrolase_3"/>
    <property type="match status" value="1"/>
</dbReference>
<dbReference type="InterPro" id="IPR033140">
    <property type="entry name" value="Lipase_GDXG_put_SER_AS"/>
</dbReference>